<evidence type="ECO:0000256" key="2">
    <source>
        <dbReference type="ARBA" id="ARBA00022448"/>
    </source>
</evidence>
<feature type="transmembrane region" description="Helical" evidence="8">
    <location>
        <begin position="85"/>
        <end position="103"/>
    </location>
</feature>
<evidence type="ECO:0000256" key="7">
    <source>
        <dbReference type="RuleBase" id="RU003942"/>
    </source>
</evidence>
<dbReference type="InterPro" id="IPR045324">
    <property type="entry name" value="Small_multidrug_res"/>
</dbReference>
<dbReference type="GO" id="GO:0005886">
    <property type="term" value="C:plasma membrane"/>
    <property type="evidence" value="ECO:0007669"/>
    <property type="project" value="UniProtKB-SubCell"/>
</dbReference>
<keyword evidence="2" id="KW-0813">Transport</keyword>
<reference evidence="9 10" key="1">
    <citation type="submission" date="2016-10" db="EMBL/GenBank/DDBJ databases">
        <authorList>
            <person name="de Groot N.N."/>
        </authorList>
    </citation>
    <scope>NUCLEOTIDE SEQUENCE [LARGE SCALE GENOMIC DNA]</scope>
    <source>
        <strain evidence="9 10">CGMCC 1.9159</strain>
    </source>
</reference>
<evidence type="ECO:0000256" key="3">
    <source>
        <dbReference type="ARBA" id="ARBA00022475"/>
    </source>
</evidence>
<dbReference type="OrthoDB" id="3175079at2"/>
<evidence type="ECO:0000256" key="1">
    <source>
        <dbReference type="ARBA" id="ARBA00004651"/>
    </source>
</evidence>
<dbReference type="STRING" id="686624.SAMN04488242_0699"/>
<dbReference type="PANTHER" id="PTHR30561">
    <property type="entry name" value="SMR FAMILY PROTON-DEPENDENT DRUG EFFLUX TRANSPORTER SUGE"/>
    <property type="match status" value="1"/>
</dbReference>
<feature type="transmembrane region" description="Helical" evidence="8">
    <location>
        <begin position="30"/>
        <end position="50"/>
    </location>
</feature>
<evidence type="ECO:0000256" key="4">
    <source>
        <dbReference type="ARBA" id="ARBA00022692"/>
    </source>
</evidence>
<evidence type="ECO:0000313" key="9">
    <source>
        <dbReference type="EMBL" id="SDL19670.1"/>
    </source>
</evidence>
<dbReference type="AlphaFoldDB" id="A0A1G9I349"/>
<evidence type="ECO:0000256" key="8">
    <source>
        <dbReference type="SAM" id="Phobius"/>
    </source>
</evidence>
<feature type="transmembrane region" description="Helical" evidence="8">
    <location>
        <begin position="57"/>
        <end position="79"/>
    </location>
</feature>
<dbReference type="SUPFAM" id="SSF103481">
    <property type="entry name" value="Multidrug resistance efflux transporter EmrE"/>
    <property type="match status" value="1"/>
</dbReference>
<keyword evidence="5 8" id="KW-1133">Transmembrane helix</keyword>
<keyword evidence="6 8" id="KW-0472">Membrane</keyword>
<keyword evidence="3" id="KW-1003">Cell membrane</keyword>
<evidence type="ECO:0000256" key="5">
    <source>
        <dbReference type="ARBA" id="ARBA00022989"/>
    </source>
</evidence>
<keyword evidence="10" id="KW-1185">Reference proteome</keyword>
<name>A0A1G9I349_9ACTN</name>
<sequence>MTAWLYLAVAIAAEVTGTMSLRKAVTSGRRWYAVVAVGYVVAFTALSLSLTTGMPLAVAYGVWTAVGVAATAVLSRLFFAEPFSPLMSLGIALVIGGVLLLEFGR</sequence>
<dbReference type="InterPro" id="IPR037185">
    <property type="entry name" value="EmrE-like"/>
</dbReference>
<comment type="subcellular location">
    <subcellularLocation>
        <location evidence="1 7">Cell membrane</location>
        <topology evidence="1 7">Multi-pass membrane protein</topology>
    </subcellularLocation>
</comment>
<keyword evidence="4 7" id="KW-0812">Transmembrane</keyword>
<dbReference type="EMBL" id="FNGP01000001">
    <property type="protein sequence ID" value="SDL19670.1"/>
    <property type="molecule type" value="Genomic_DNA"/>
</dbReference>
<dbReference type="Pfam" id="PF00893">
    <property type="entry name" value="Multi_Drug_Res"/>
    <property type="match status" value="1"/>
</dbReference>
<protein>
    <submittedName>
        <fullName evidence="9">Small multidrug resistance pump</fullName>
    </submittedName>
</protein>
<dbReference type="RefSeq" id="WP_093248931.1">
    <property type="nucleotide sequence ID" value="NZ_FNGP01000001.1"/>
</dbReference>
<evidence type="ECO:0000313" key="10">
    <source>
        <dbReference type="Proteomes" id="UP000199475"/>
    </source>
</evidence>
<evidence type="ECO:0000256" key="6">
    <source>
        <dbReference type="ARBA" id="ARBA00023136"/>
    </source>
</evidence>
<dbReference type="Gene3D" id="1.10.3730.20">
    <property type="match status" value="1"/>
</dbReference>
<organism evidence="9 10">
    <name type="scientific">Tessaracoccus oleiagri</name>
    <dbReference type="NCBI Taxonomy" id="686624"/>
    <lineage>
        <taxon>Bacteria</taxon>
        <taxon>Bacillati</taxon>
        <taxon>Actinomycetota</taxon>
        <taxon>Actinomycetes</taxon>
        <taxon>Propionibacteriales</taxon>
        <taxon>Propionibacteriaceae</taxon>
        <taxon>Tessaracoccus</taxon>
    </lineage>
</organism>
<dbReference type="Proteomes" id="UP000199475">
    <property type="component" value="Unassembled WGS sequence"/>
</dbReference>
<comment type="similarity">
    <text evidence="7">Belongs to the drug/metabolite transporter (DMT) superfamily. Small multidrug resistance (SMR) (TC 2.A.7.1) family.</text>
</comment>
<dbReference type="PANTHER" id="PTHR30561:SF1">
    <property type="entry name" value="MULTIDRUG TRANSPORTER EMRE"/>
    <property type="match status" value="1"/>
</dbReference>
<accession>A0A1G9I349</accession>
<proteinExistence type="inferred from homology"/>
<dbReference type="GO" id="GO:0022857">
    <property type="term" value="F:transmembrane transporter activity"/>
    <property type="evidence" value="ECO:0007669"/>
    <property type="project" value="InterPro"/>
</dbReference>
<dbReference type="InterPro" id="IPR000390">
    <property type="entry name" value="Small_drug/metabolite_transptr"/>
</dbReference>
<gene>
    <name evidence="9" type="ORF">SAMN04488242_0699</name>
</gene>